<reference evidence="1 2" key="1">
    <citation type="submission" date="2016-10" db="EMBL/GenBank/DDBJ databases">
        <authorList>
            <person name="de Groot N.N."/>
        </authorList>
    </citation>
    <scope>NUCLEOTIDE SEQUENCE [LARGE SCALE GENOMIC DNA]</scope>
    <source>
        <strain evidence="1 2">CPCC 202699</strain>
    </source>
</reference>
<dbReference type="SUPFAM" id="SSF52309">
    <property type="entry name" value="N-(deoxy)ribosyltransferase-like"/>
    <property type="match status" value="1"/>
</dbReference>
<dbReference type="EMBL" id="FNON01000005">
    <property type="protein sequence ID" value="SDY49196.1"/>
    <property type="molecule type" value="Genomic_DNA"/>
</dbReference>
<sequence length="160" mass="17818">MTSAVRDVSCWARPNLVRAAARSLSGSDFWFYSGTVGGASIEEVAHRKAAAARGVTLMIMVWSVFDGHPLVTPDPDDWSDASNRWWWIASKVFSQEASGTAYIVIGDEQRSINTWTTIECPTLIQNPKVREIVQVPWQEVGEIPVSETIWRPGWPDPSKS</sequence>
<keyword evidence="2" id="KW-1185">Reference proteome</keyword>
<gene>
    <name evidence="1" type="ORF">SAMN05421504_105715</name>
</gene>
<dbReference type="RefSeq" id="WP_091293102.1">
    <property type="nucleotide sequence ID" value="NZ_FNON01000005.1"/>
</dbReference>
<dbReference type="Proteomes" id="UP000199515">
    <property type="component" value="Unassembled WGS sequence"/>
</dbReference>
<name>A0A1H3KAI0_9PSEU</name>
<accession>A0A1H3KAI0</accession>
<dbReference type="STRING" id="589385.SAMN05421504_105715"/>
<organism evidence="1 2">
    <name type="scientific">Amycolatopsis xylanica</name>
    <dbReference type="NCBI Taxonomy" id="589385"/>
    <lineage>
        <taxon>Bacteria</taxon>
        <taxon>Bacillati</taxon>
        <taxon>Actinomycetota</taxon>
        <taxon>Actinomycetes</taxon>
        <taxon>Pseudonocardiales</taxon>
        <taxon>Pseudonocardiaceae</taxon>
        <taxon>Amycolatopsis</taxon>
    </lineage>
</organism>
<evidence type="ECO:0000313" key="2">
    <source>
        <dbReference type="Proteomes" id="UP000199515"/>
    </source>
</evidence>
<dbReference type="OrthoDB" id="3194844at2"/>
<proteinExistence type="predicted"/>
<dbReference type="AlphaFoldDB" id="A0A1H3KAI0"/>
<protein>
    <submittedName>
        <fullName evidence="1">Uncharacterized protein</fullName>
    </submittedName>
</protein>
<evidence type="ECO:0000313" key="1">
    <source>
        <dbReference type="EMBL" id="SDY49196.1"/>
    </source>
</evidence>